<sequence length="433" mass="48636">MFSVRAPSLLSALLLTAASCFAAPALRPGTTVIERRYNETVSKRDTGFNYGSNDIRGVNLGGWLVLEPFITPWMFENLDGSIVDEYTFCQNQDRGNAANALRNHWDSWITQDDFRQISEAGLNHVRLPIGFWAFDVSGGEPYIQGAKDYLYKAINWARQYNIKVIIDLHGAPGSQNGFDNSGRRGSADWATDQRNVDRTRGVVQSLASEFSNSQYYGVVTAIAVLNEPAGYMNSDLLDTARQFNIDAYYDVRDRGGLLVVYHDAFQEPSFWNGAFDYPQTSDVMLDHHYYSVFSDAEVSRTWGQHLQAACSYGDTLATAPNWAVVGEWSLAAYDCARWLNGRNIGARYDGTYPGSSQVGVCYPFTGDGSAFSNEYKTFLRDFWDTQTQTFENRGHGWIFWTWKAAPAEWSYQAGLNGGWIPRNPGQHQGYKCS</sequence>
<keyword evidence="2" id="KW-1185">Reference proteome</keyword>
<proteinExistence type="predicted"/>
<evidence type="ECO:0000313" key="1">
    <source>
        <dbReference type="EMBL" id="KAJ9108906.1"/>
    </source>
</evidence>
<dbReference type="Proteomes" id="UP001227268">
    <property type="component" value="Unassembled WGS sequence"/>
</dbReference>
<protein>
    <submittedName>
        <fullName evidence="1">Uncharacterized protein</fullName>
    </submittedName>
</protein>
<dbReference type="EMBL" id="JASBWT010000001">
    <property type="protein sequence ID" value="KAJ9108906.1"/>
    <property type="molecule type" value="Genomic_DNA"/>
</dbReference>
<organism evidence="1 2">
    <name type="scientific">Naganishia friedmannii</name>
    <dbReference type="NCBI Taxonomy" id="89922"/>
    <lineage>
        <taxon>Eukaryota</taxon>
        <taxon>Fungi</taxon>
        <taxon>Dikarya</taxon>
        <taxon>Basidiomycota</taxon>
        <taxon>Agaricomycotina</taxon>
        <taxon>Tremellomycetes</taxon>
        <taxon>Filobasidiales</taxon>
        <taxon>Filobasidiaceae</taxon>
        <taxon>Naganishia</taxon>
    </lineage>
</organism>
<name>A0ACC2WBX1_9TREE</name>
<reference evidence="1" key="1">
    <citation type="submission" date="2023-04" db="EMBL/GenBank/DDBJ databases">
        <title>Draft Genome sequencing of Naganishia species isolated from polar environments using Oxford Nanopore Technology.</title>
        <authorList>
            <person name="Leo P."/>
            <person name="Venkateswaran K."/>
        </authorList>
    </citation>
    <scope>NUCLEOTIDE SEQUENCE</scope>
    <source>
        <strain evidence="1">MNA-CCFEE 5423</strain>
    </source>
</reference>
<comment type="caution">
    <text evidence="1">The sequence shown here is derived from an EMBL/GenBank/DDBJ whole genome shotgun (WGS) entry which is preliminary data.</text>
</comment>
<accession>A0ACC2WBX1</accession>
<gene>
    <name evidence="1" type="ORF">QFC21_000227</name>
</gene>
<evidence type="ECO:0000313" key="2">
    <source>
        <dbReference type="Proteomes" id="UP001227268"/>
    </source>
</evidence>